<keyword evidence="4" id="KW-0732">Signal</keyword>
<dbReference type="GO" id="GO:0009279">
    <property type="term" value="C:cell outer membrane"/>
    <property type="evidence" value="ECO:0007669"/>
    <property type="project" value="UniProtKB-SubCell"/>
</dbReference>
<comment type="function">
    <text evidence="1">The Vlp and Vsp proteins are antigenically distinct proteins, only one vlp or vsp gene is transcriptionally active at any one time. Switching between these genes is a mechanism of host immune response evasion.</text>
</comment>
<gene>
    <name evidence="9" type="ORF">BCO_0015802</name>
</gene>
<reference evidence="9" key="1">
    <citation type="submission" date="2013-04" db="EMBL/GenBank/DDBJ databases">
        <title>Comparative Genomics of Relapsing Fever Spirochetes.</title>
        <authorList>
            <person name="Schwan T.G."/>
            <person name="Raffel S.J."/>
            <person name="Porcella S.F."/>
            <person name="Martens C.A."/>
            <person name="Bruno D.P."/>
            <person name="Ricklefs S.M."/>
            <person name="Barbian K.B."/>
        </authorList>
    </citation>
    <scope>NUCLEOTIDE SEQUENCE</scope>
    <source>
        <strain evidence="9">Co53</strain>
        <plasmid evidence="9">unnamed</plasmid>
    </source>
</reference>
<keyword evidence="8" id="KW-0449">Lipoprotein</keyword>
<dbReference type="InterPro" id="IPR001800">
    <property type="entry name" value="Lipoprotein_OspC"/>
</dbReference>
<geneLocation type="plasmid" evidence="9">
    <name>unnamed</name>
</geneLocation>
<evidence type="ECO:0000256" key="2">
    <source>
        <dbReference type="ARBA" id="ARBA00004459"/>
    </source>
</evidence>
<evidence type="ECO:0000256" key="1">
    <source>
        <dbReference type="ARBA" id="ARBA00003932"/>
    </source>
</evidence>
<name>W5SWM0_9SPIR</name>
<keyword evidence="9" id="KW-0614">Plasmid</keyword>
<dbReference type="InterPro" id="IPR036437">
    <property type="entry name" value="OspC-like_sf"/>
</dbReference>
<dbReference type="RefSeq" id="WP_038364924.1">
    <property type="nucleotide sequence ID" value="NZ_CP005750.1"/>
</dbReference>
<evidence type="ECO:0000256" key="3">
    <source>
        <dbReference type="ARBA" id="ARBA00008719"/>
    </source>
</evidence>
<evidence type="ECO:0000256" key="8">
    <source>
        <dbReference type="ARBA" id="ARBA00023288"/>
    </source>
</evidence>
<keyword evidence="5" id="KW-0472">Membrane</keyword>
<proteinExistence type="inferred from homology"/>
<dbReference type="OrthoDB" id="352157at2"/>
<sequence>MKINIKNIKVRSICATLFISLFLSCNNSGGELKGDEVAKSTDIVPNLKEISEKIKKASDFAQSVKEIETLVKSIDELAKAIGKKVDASGINTEADKNDSLVAGVFQIIADLKTKLTAMEAQKVNVSDDLKGKIIAAKKISDDFLTKVKSQHNNLGQSAEAPKAIKKDNVDNTKGAKELADLNTAIDVLLKGANTAVESAIEELTRPTKREVTSKS</sequence>
<evidence type="ECO:0000256" key="7">
    <source>
        <dbReference type="ARBA" id="ARBA00023237"/>
    </source>
</evidence>
<evidence type="ECO:0000256" key="6">
    <source>
        <dbReference type="ARBA" id="ARBA00023139"/>
    </source>
</evidence>
<dbReference type="Pfam" id="PF01441">
    <property type="entry name" value="Lipoprotein_6"/>
    <property type="match status" value="1"/>
</dbReference>
<organism evidence="9">
    <name type="scientific">Borrelia coriaceae ATCC 43381</name>
    <dbReference type="NCBI Taxonomy" id="1408429"/>
    <lineage>
        <taxon>Bacteria</taxon>
        <taxon>Pseudomonadati</taxon>
        <taxon>Spirochaetota</taxon>
        <taxon>Spirochaetia</taxon>
        <taxon>Spirochaetales</taxon>
        <taxon>Borreliaceae</taxon>
        <taxon>Borrelia</taxon>
    </lineage>
</organism>
<dbReference type="EMBL" id="CP005750">
    <property type="protein sequence ID" value="AHH11320.1"/>
    <property type="molecule type" value="Genomic_DNA"/>
</dbReference>
<comment type="similarity">
    <text evidence="3">Belongs to the variable small protein (Vsp) family.</text>
</comment>
<dbReference type="SUPFAM" id="SSF63515">
    <property type="entry name" value="Outer surface protein C (OspC)"/>
    <property type="match status" value="1"/>
</dbReference>
<evidence type="ECO:0000313" key="9">
    <source>
        <dbReference type="EMBL" id="AHH11320.1"/>
    </source>
</evidence>
<evidence type="ECO:0000256" key="5">
    <source>
        <dbReference type="ARBA" id="ARBA00023136"/>
    </source>
</evidence>
<dbReference type="PROSITE" id="PS51257">
    <property type="entry name" value="PROKAR_LIPOPROTEIN"/>
    <property type="match status" value="1"/>
</dbReference>
<keyword evidence="7" id="KW-0998">Cell outer membrane</keyword>
<evidence type="ECO:0000256" key="4">
    <source>
        <dbReference type="ARBA" id="ARBA00022729"/>
    </source>
</evidence>
<comment type="subcellular location">
    <subcellularLocation>
        <location evidence="2">Cell outer membrane</location>
        <topology evidence="2">Lipid-anchor</topology>
    </subcellularLocation>
</comment>
<dbReference type="Gene3D" id="1.20.120.240">
    <property type="entry name" value="Lipoprotein, type 6"/>
    <property type="match status" value="1"/>
</dbReference>
<dbReference type="AlphaFoldDB" id="W5SWM0"/>
<keyword evidence="6" id="KW-0564">Palmitate</keyword>
<dbReference type="HOGENOM" id="CLU_089887_0_0_12"/>
<accession>W5SWM0</accession>
<protein>
    <submittedName>
        <fullName evidence="9">Variable outer membrane protein</fullName>
    </submittedName>
</protein>